<dbReference type="InterPro" id="IPR001876">
    <property type="entry name" value="Znf_RanBP2"/>
</dbReference>
<keyword evidence="7" id="KW-0539">Nucleus</keyword>
<feature type="domain" description="RanBP2-type" evidence="14">
    <location>
        <begin position="151"/>
        <end position="182"/>
    </location>
</feature>
<evidence type="ECO:0000256" key="2">
    <source>
        <dbReference type="ARBA" id="ARBA00022723"/>
    </source>
</evidence>
<dbReference type="FunFam" id="4.10.1060.10:FF:000008">
    <property type="entry name" value="TATA-binding protein-associated factor 2N isoform X1"/>
    <property type="match status" value="1"/>
</dbReference>
<dbReference type="InterPro" id="IPR035979">
    <property type="entry name" value="RBD_domain_sf"/>
</dbReference>
<evidence type="ECO:0000256" key="10">
    <source>
        <dbReference type="PROSITE-ProRule" id="PRU00176"/>
    </source>
</evidence>
<dbReference type="PANTHER" id="PTHR12999">
    <property type="entry name" value="ZINC FINGER RAN-BINDING DOMAIN-CONTAINING PROTEIN 2 ZRANB2-RELATED"/>
    <property type="match status" value="1"/>
</dbReference>
<feature type="compositionally biased region" description="Gly residues" evidence="12">
    <location>
        <begin position="250"/>
        <end position="260"/>
    </location>
</feature>
<gene>
    <name evidence="15" type="ORF">A4U43_C03F29990</name>
</gene>
<dbReference type="GO" id="GO:0005634">
    <property type="term" value="C:nucleus"/>
    <property type="evidence" value="ECO:0007669"/>
    <property type="project" value="UniProtKB-SubCell"/>
</dbReference>
<evidence type="ECO:0000256" key="6">
    <source>
        <dbReference type="ARBA" id="ARBA00022884"/>
    </source>
</evidence>
<protein>
    <recommendedName>
        <fullName evidence="17">Transcription initiation factor TFIID subunit 15</fullName>
    </recommendedName>
</protein>
<keyword evidence="5" id="KW-0862">Zinc</keyword>
<dbReference type="FunFam" id="4.10.1060.10:FF:000004">
    <property type="entry name" value="Zinc finger Ran-binding domain-containing protein 2"/>
    <property type="match status" value="1"/>
</dbReference>
<dbReference type="PROSITE" id="PS50199">
    <property type="entry name" value="ZF_RANBP2_2"/>
    <property type="match status" value="2"/>
</dbReference>
<evidence type="ECO:0008006" key="17">
    <source>
        <dbReference type="Google" id="ProtNLM"/>
    </source>
</evidence>
<dbReference type="CDD" id="cd12534">
    <property type="entry name" value="RRM_SARFH"/>
    <property type="match status" value="1"/>
</dbReference>
<dbReference type="EMBL" id="CM007383">
    <property type="protein sequence ID" value="ONK76600.1"/>
    <property type="molecule type" value="Genomic_DNA"/>
</dbReference>
<dbReference type="InterPro" id="IPR000504">
    <property type="entry name" value="RRM_dom"/>
</dbReference>
<dbReference type="InterPro" id="IPR036443">
    <property type="entry name" value="Znf_RanBP2_sf"/>
</dbReference>
<dbReference type="Gramene" id="ONK76600">
    <property type="protein sequence ID" value="ONK76600"/>
    <property type="gene ID" value="A4U43_C03F29990"/>
</dbReference>
<evidence type="ECO:0000256" key="11">
    <source>
        <dbReference type="PROSITE-ProRule" id="PRU00322"/>
    </source>
</evidence>
<evidence type="ECO:0000256" key="12">
    <source>
        <dbReference type="SAM" id="MobiDB-lite"/>
    </source>
</evidence>
<dbReference type="SUPFAM" id="SSF90209">
    <property type="entry name" value="Ran binding protein zinc finger-like"/>
    <property type="match status" value="2"/>
</dbReference>
<evidence type="ECO:0000256" key="1">
    <source>
        <dbReference type="ARBA" id="ARBA00004123"/>
    </source>
</evidence>
<dbReference type="InterPro" id="IPR012677">
    <property type="entry name" value="Nucleotide-bd_a/b_plait_sf"/>
</dbReference>
<evidence type="ECO:0000259" key="14">
    <source>
        <dbReference type="PROSITE" id="PS50199"/>
    </source>
</evidence>
<accession>A0A5P1FJ43</accession>
<keyword evidence="4 11" id="KW-0863">Zinc-finger</keyword>
<keyword evidence="2" id="KW-0479">Metal-binding</keyword>
<keyword evidence="16" id="KW-1185">Reference proteome</keyword>
<dbReference type="PANTHER" id="PTHR12999:SF17">
    <property type="entry name" value="ZINC FINGER RAN-BINDING DOMAIN-CONTAINING PROTEIN 2"/>
    <property type="match status" value="1"/>
</dbReference>
<dbReference type="SMART" id="SM00547">
    <property type="entry name" value="ZnF_RBZ"/>
    <property type="match status" value="2"/>
</dbReference>
<comment type="similarity">
    <text evidence="9">Belongs to the TAF15 family.</text>
</comment>
<dbReference type="AlphaFoldDB" id="A0A5P1FJ43"/>
<evidence type="ECO:0000256" key="7">
    <source>
        <dbReference type="ARBA" id="ARBA00023242"/>
    </source>
</evidence>
<dbReference type="Gene3D" id="3.30.70.330">
    <property type="match status" value="1"/>
</dbReference>
<dbReference type="GO" id="GO:0008270">
    <property type="term" value="F:zinc ion binding"/>
    <property type="evidence" value="ECO:0007669"/>
    <property type="project" value="UniProtKB-KW"/>
</dbReference>
<dbReference type="Proteomes" id="UP000243459">
    <property type="component" value="Chromosome 3"/>
</dbReference>
<evidence type="ECO:0000313" key="15">
    <source>
        <dbReference type="EMBL" id="ONK76600.1"/>
    </source>
</evidence>
<evidence type="ECO:0000259" key="13">
    <source>
        <dbReference type="PROSITE" id="PS50102"/>
    </source>
</evidence>
<feature type="compositionally biased region" description="Basic and acidic residues" evidence="12">
    <location>
        <begin position="329"/>
        <end position="349"/>
    </location>
</feature>
<evidence type="ECO:0000256" key="5">
    <source>
        <dbReference type="ARBA" id="ARBA00022833"/>
    </source>
</evidence>
<feature type="compositionally biased region" description="Basic residues" evidence="12">
    <location>
        <begin position="350"/>
        <end position="359"/>
    </location>
</feature>
<dbReference type="OrthoDB" id="76445at2759"/>
<evidence type="ECO:0000313" key="16">
    <source>
        <dbReference type="Proteomes" id="UP000243459"/>
    </source>
</evidence>
<organism evidence="15 16">
    <name type="scientific">Asparagus officinalis</name>
    <name type="common">Garden asparagus</name>
    <dbReference type="NCBI Taxonomy" id="4686"/>
    <lineage>
        <taxon>Eukaryota</taxon>
        <taxon>Viridiplantae</taxon>
        <taxon>Streptophyta</taxon>
        <taxon>Embryophyta</taxon>
        <taxon>Tracheophyta</taxon>
        <taxon>Spermatophyta</taxon>
        <taxon>Magnoliopsida</taxon>
        <taxon>Liliopsida</taxon>
        <taxon>Asparagales</taxon>
        <taxon>Asparagaceae</taxon>
        <taxon>Asparagoideae</taxon>
        <taxon>Asparagus</taxon>
    </lineage>
</organism>
<dbReference type="Pfam" id="PF00076">
    <property type="entry name" value="RRM_1"/>
    <property type="match status" value="1"/>
</dbReference>
<reference evidence="16" key="1">
    <citation type="journal article" date="2017" name="Nat. Commun.">
        <title>The asparagus genome sheds light on the origin and evolution of a young Y chromosome.</title>
        <authorList>
            <person name="Harkess A."/>
            <person name="Zhou J."/>
            <person name="Xu C."/>
            <person name="Bowers J.E."/>
            <person name="Van der Hulst R."/>
            <person name="Ayyampalayam S."/>
            <person name="Mercati F."/>
            <person name="Riccardi P."/>
            <person name="McKain M.R."/>
            <person name="Kakrana A."/>
            <person name="Tang H."/>
            <person name="Ray J."/>
            <person name="Groenendijk J."/>
            <person name="Arikit S."/>
            <person name="Mathioni S.M."/>
            <person name="Nakano M."/>
            <person name="Shan H."/>
            <person name="Telgmann-Rauber A."/>
            <person name="Kanno A."/>
            <person name="Yue Z."/>
            <person name="Chen H."/>
            <person name="Li W."/>
            <person name="Chen Y."/>
            <person name="Xu X."/>
            <person name="Zhang Y."/>
            <person name="Luo S."/>
            <person name="Chen H."/>
            <person name="Gao J."/>
            <person name="Mao Z."/>
            <person name="Pires J.C."/>
            <person name="Luo M."/>
            <person name="Kudrna D."/>
            <person name="Wing R.A."/>
            <person name="Meyers B.C."/>
            <person name="Yi K."/>
            <person name="Kong H."/>
            <person name="Lavrijsen P."/>
            <person name="Sunseri F."/>
            <person name="Falavigna A."/>
            <person name="Ye Y."/>
            <person name="Leebens-Mack J.H."/>
            <person name="Chen G."/>
        </authorList>
    </citation>
    <scope>NUCLEOTIDE SEQUENCE [LARGE SCALE GENOMIC DNA]</scope>
    <source>
        <strain evidence="16">cv. DH0086</strain>
    </source>
</reference>
<evidence type="ECO:0000256" key="8">
    <source>
        <dbReference type="ARBA" id="ARBA00058775"/>
    </source>
</evidence>
<dbReference type="GO" id="GO:0003723">
    <property type="term" value="F:RNA binding"/>
    <property type="evidence" value="ECO:0007669"/>
    <property type="project" value="UniProtKB-UniRule"/>
</dbReference>
<name>A0A5P1FJ43_ASPOF</name>
<feature type="domain" description="RanBP2-type" evidence="14">
    <location>
        <begin position="219"/>
        <end position="248"/>
    </location>
</feature>
<dbReference type="SMART" id="SM00360">
    <property type="entry name" value="RRM"/>
    <property type="match status" value="1"/>
</dbReference>
<feature type="region of interest" description="Disordered" evidence="12">
    <location>
        <begin position="187"/>
        <end position="214"/>
    </location>
</feature>
<evidence type="ECO:0000256" key="9">
    <source>
        <dbReference type="ARBA" id="ARBA00061442"/>
    </source>
</evidence>
<sequence length="388" mass="42725">MASYSGRGGPANGSVYVCNLPSGTDEDMLAEYFGTIGLLKKDKRTGRPKIWLYRDKATDEPKGDATVTYDDPHAALAAVEWFNNKDFHGSTIGVYIAESKTQSSCDQSYDQQLNHPADPSIVGDLGMQDDINGGGGRGRGRGDASAKAWQQDGDWSCPNTSCTNVNFAFRGVCNRCGTARPTGFGGTGVGTAGRGRGRGSADAGGRGRPAGGPTGGLFGPNDWACPMCANINWAKRLKCNICNTNKPGHNEGGVRGGRAGGYKELDEEEIEETRRRRKEAEEDDGEMYDEFGNLKKKFRARTQQAEAGQVLPGSGRAGWEVEELGVVERNGRERSRDRGRDHSDRDGYGHRRGRHRSRSRERGKERGRRDRDRDYDDYGRDRDRKREW</sequence>
<feature type="region of interest" description="Disordered" evidence="12">
    <location>
        <begin position="321"/>
        <end position="388"/>
    </location>
</feature>
<dbReference type="Gene3D" id="4.10.1060.10">
    <property type="entry name" value="Zinc finger, RanBP2-type"/>
    <property type="match status" value="2"/>
</dbReference>
<dbReference type="PROSITE" id="PS50102">
    <property type="entry name" value="RRM"/>
    <property type="match status" value="1"/>
</dbReference>
<evidence type="ECO:0000256" key="4">
    <source>
        <dbReference type="ARBA" id="ARBA00022771"/>
    </source>
</evidence>
<dbReference type="Pfam" id="PF00641">
    <property type="entry name" value="Zn_ribbon_RanBP"/>
    <property type="match status" value="1"/>
</dbReference>
<feature type="domain" description="RRM" evidence="13">
    <location>
        <begin position="13"/>
        <end position="99"/>
    </location>
</feature>
<keyword evidence="3" id="KW-0677">Repeat</keyword>
<comment type="subcellular location">
    <subcellularLocation>
        <location evidence="1">Nucleus</location>
    </subcellularLocation>
</comment>
<evidence type="ECO:0000256" key="3">
    <source>
        <dbReference type="ARBA" id="ARBA00022737"/>
    </source>
</evidence>
<proteinExistence type="inferred from homology"/>
<feature type="region of interest" description="Disordered" evidence="12">
    <location>
        <begin position="250"/>
        <end position="289"/>
    </location>
</feature>
<dbReference type="FunFam" id="3.30.70.330:FF:000574">
    <property type="entry name" value="HIV Tat-specific factor 1"/>
    <property type="match status" value="1"/>
</dbReference>
<dbReference type="OMA" id="WICPDID"/>
<dbReference type="SUPFAM" id="SSF54928">
    <property type="entry name" value="RNA-binding domain, RBD"/>
    <property type="match status" value="1"/>
</dbReference>
<keyword evidence="6 10" id="KW-0694">RNA-binding</keyword>
<feature type="region of interest" description="Disordered" evidence="12">
    <location>
        <begin position="117"/>
        <end position="147"/>
    </location>
</feature>
<dbReference type="PROSITE" id="PS01358">
    <property type="entry name" value="ZF_RANBP2_1"/>
    <property type="match status" value="2"/>
</dbReference>
<comment type="function">
    <text evidence="8">TAFs are components of the transcription factor IID (TFIID) complex that is essential for mediating regulation of RNA polymerase transcription.</text>
</comment>
<feature type="compositionally biased region" description="Gly residues" evidence="12">
    <location>
        <begin position="202"/>
        <end position="214"/>
    </location>
</feature>
<feature type="compositionally biased region" description="Basic and acidic residues" evidence="12">
    <location>
        <begin position="360"/>
        <end position="388"/>
    </location>
</feature>